<comment type="function">
    <text evidence="2">Catalyzes the specific phosphorylation of 1,6-anhydro-N-acetylmuramic acid (anhMurNAc) with the simultaneous cleavage of the 1,6-anhydro ring, generating MurNAc-6-P. Is required for the utilization of anhMurNAc either imported from the medium or derived from its own cell wall murein, and thus plays a role in cell wall recycling.</text>
</comment>
<protein>
    <recommendedName>
        <fullName evidence="2">Anhydro-N-acetylmuramic acid kinase</fullName>
        <ecNumber evidence="2">2.7.1.170</ecNumber>
    </recommendedName>
    <alternativeName>
        <fullName evidence="2">AnhMurNAc kinase</fullName>
    </alternativeName>
</protein>
<dbReference type="AlphaFoldDB" id="A0A8I1KMA0"/>
<dbReference type="NCBIfam" id="NF007141">
    <property type="entry name" value="PRK09585.1-5"/>
    <property type="match status" value="1"/>
</dbReference>
<dbReference type="Proteomes" id="UP000623250">
    <property type="component" value="Unassembled WGS sequence"/>
</dbReference>
<feature type="binding site" evidence="2">
    <location>
        <begin position="9"/>
        <end position="16"/>
    </location>
    <ligand>
        <name>ATP</name>
        <dbReference type="ChEBI" id="CHEBI:30616"/>
    </ligand>
</feature>
<dbReference type="InterPro" id="IPR043129">
    <property type="entry name" value="ATPase_NBD"/>
</dbReference>
<dbReference type="UniPathway" id="UPA00544"/>
<dbReference type="GO" id="GO:0009254">
    <property type="term" value="P:peptidoglycan turnover"/>
    <property type="evidence" value="ECO:0007669"/>
    <property type="project" value="UniProtKB-UniRule"/>
</dbReference>
<comment type="catalytic activity">
    <reaction evidence="2">
        <text>1,6-anhydro-N-acetyl-beta-muramate + ATP + H2O = N-acetyl-D-muramate 6-phosphate + ADP + H(+)</text>
        <dbReference type="Rhea" id="RHEA:24952"/>
        <dbReference type="ChEBI" id="CHEBI:15377"/>
        <dbReference type="ChEBI" id="CHEBI:15378"/>
        <dbReference type="ChEBI" id="CHEBI:30616"/>
        <dbReference type="ChEBI" id="CHEBI:58690"/>
        <dbReference type="ChEBI" id="CHEBI:58722"/>
        <dbReference type="ChEBI" id="CHEBI:456216"/>
        <dbReference type="EC" id="2.7.1.170"/>
    </reaction>
</comment>
<evidence type="ECO:0000256" key="2">
    <source>
        <dbReference type="HAMAP-Rule" id="MF_01270"/>
    </source>
</evidence>
<comment type="pathway">
    <text evidence="2">Amino-sugar metabolism; 1,6-anhydro-N-acetylmuramate degradation.</text>
</comment>
<organism evidence="3 4">
    <name type="scientific">Rhodomicrobium udaipurense</name>
    <dbReference type="NCBI Taxonomy" id="1202716"/>
    <lineage>
        <taxon>Bacteria</taxon>
        <taxon>Pseudomonadati</taxon>
        <taxon>Pseudomonadota</taxon>
        <taxon>Alphaproteobacteria</taxon>
        <taxon>Hyphomicrobiales</taxon>
        <taxon>Hyphomicrobiaceae</taxon>
        <taxon>Rhodomicrobium</taxon>
    </lineage>
</organism>
<evidence type="ECO:0000313" key="4">
    <source>
        <dbReference type="Proteomes" id="UP000623250"/>
    </source>
</evidence>
<dbReference type="GO" id="GO:0016301">
    <property type="term" value="F:kinase activity"/>
    <property type="evidence" value="ECO:0007669"/>
    <property type="project" value="UniProtKB-KW"/>
</dbReference>
<keyword evidence="2 3" id="KW-0418">Kinase</keyword>
<keyword evidence="1 2" id="KW-0119">Carbohydrate metabolism</keyword>
<dbReference type="UniPathway" id="UPA00343"/>
<reference evidence="3 4" key="1">
    <citation type="submission" date="2020-12" db="EMBL/GenBank/DDBJ databases">
        <title>Revised draft genomes of Rhodomicrobium vannielii ATCC 17100 and Rhodomicrobium udaipurense JA643.</title>
        <authorList>
            <person name="Conners E.M."/>
            <person name="Davenport E.J."/>
            <person name="Bose A."/>
        </authorList>
    </citation>
    <scope>NUCLEOTIDE SEQUENCE [LARGE SCALE GENOMIC DNA]</scope>
    <source>
        <strain evidence="3 4">JA643</strain>
    </source>
</reference>
<proteinExistence type="inferred from homology"/>
<dbReference type="Pfam" id="PF03702">
    <property type="entry name" value="AnmK"/>
    <property type="match status" value="1"/>
</dbReference>
<keyword evidence="2" id="KW-0547">Nucleotide-binding</keyword>
<dbReference type="GO" id="GO:0005524">
    <property type="term" value="F:ATP binding"/>
    <property type="evidence" value="ECO:0007669"/>
    <property type="project" value="UniProtKB-UniRule"/>
</dbReference>
<evidence type="ECO:0000256" key="1">
    <source>
        <dbReference type="ARBA" id="ARBA00023277"/>
    </source>
</evidence>
<dbReference type="HAMAP" id="MF_01270">
    <property type="entry name" value="AnhMurNAc_kinase"/>
    <property type="match status" value="1"/>
</dbReference>
<dbReference type="Gene3D" id="3.30.420.40">
    <property type="match status" value="2"/>
</dbReference>
<name>A0A8I1KMA0_9HYPH</name>
<evidence type="ECO:0000313" key="3">
    <source>
        <dbReference type="EMBL" id="MBJ7544963.1"/>
    </source>
</evidence>
<dbReference type="GO" id="GO:0097175">
    <property type="term" value="P:1,6-anhydro-N-acetyl-beta-muramic acid catabolic process"/>
    <property type="evidence" value="ECO:0007669"/>
    <property type="project" value="UniProtKB-UniRule"/>
</dbReference>
<gene>
    <name evidence="2" type="primary">anmK</name>
    <name evidence="3" type="ORF">JDN41_15520</name>
</gene>
<comment type="caution">
    <text evidence="3">The sequence shown here is derived from an EMBL/GenBank/DDBJ whole genome shotgun (WGS) entry which is preliminary data.</text>
</comment>
<comment type="similarity">
    <text evidence="2">Belongs to the anhydro-N-acetylmuramic acid kinase family.</text>
</comment>
<keyword evidence="4" id="KW-1185">Reference proteome</keyword>
<keyword evidence="2" id="KW-0067">ATP-binding</keyword>
<dbReference type="GO" id="GO:0006040">
    <property type="term" value="P:amino sugar metabolic process"/>
    <property type="evidence" value="ECO:0007669"/>
    <property type="project" value="InterPro"/>
</dbReference>
<keyword evidence="2 3" id="KW-0808">Transferase</keyword>
<dbReference type="EC" id="2.7.1.170" evidence="2"/>
<accession>A0A8I1KMA0</accession>
<dbReference type="EMBL" id="JAEMUK010000083">
    <property type="protein sequence ID" value="MBJ7544963.1"/>
    <property type="molecule type" value="Genomic_DNA"/>
</dbReference>
<sequence length="376" mass="39526">MKAIGLMSGTSLDGVDVALIETDGETIEAFGPGNDFSYDTVEGHLLREALASAVGIANRTDRSGVLSVAEIMVTQKHIACVKAFASIRGLNLSEIDVIGFHGQTVVHKPEKGLTIQIGDGRGMAESLGIPVVYDFRAADVEEGGQGAPFAPIYHRALALRAKLPLPAVFVNIGGISNISYIPEGGEEDMIAFDAGPGNCLIDDWTLRHTGKPYDEDAKLALSGKVNGDVLQKLLHDPFLTQPVPKSLDRLSFKLKEVEGLSPADGAATLTAFTVACIAASRHFLPERAKTWIICGGGAHNPYIMAGLRRVLGAGDPAPLIQTADEAGFSTNFMEAQAFAFLAVRRLKGLPASFPKTTGASRPVVGGIIAEPGSAKG</sequence>
<dbReference type="PANTHER" id="PTHR30605">
    <property type="entry name" value="ANHYDRO-N-ACETYLMURAMIC ACID KINASE"/>
    <property type="match status" value="1"/>
</dbReference>
<dbReference type="GO" id="GO:0016773">
    <property type="term" value="F:phosphotransferase activity, alcohol group as acceptor"/>
    <property type="evidence" value="ECO:0007669"/>
    <property type="project" value="UniProtKB-UniRule"/>
</dbReference>
<comment type="pathway">
    <text evidence="2">Cell wall biogenesis; peptidoglycan recycling.</text>
</comment>
<dbReference type="SUPFAM" id="SSF53067">
    <property type="entry name" value="Actin-like ATPase domain"/>
    <property type="match status" value="1"/>
</dbReference>
<dbReference type="PANTHER" id="PTHR30605:SF0">
    <property type="entry name" value="ANHYDRO-N-ACETYLMURAMIC ACID KINASE"/>
    <property type="match status" value="1"/>
</dbReference>
<dbReference type="InterPro" id="IPR005338">
    <property type="entry name" value="Anhydro_N_Ac-Mur_kinase"/>
</dbReference>